<evidence type="ECO:0000259" key="7">
    <source>
        <dbReference type="PROSITE" id="PS51864"/>
    </source>
</evidence>
<feature type="binding site" evidence="6">
    <location>
        <position position="194"/>
    </location>
    <ligand>
        <name>Zn(2+)</name>
        <dbReference type="ChEBI" id="CHEBI:29105"/>
        <note>catalytic</note>
    </ligand>
</feature>
<dbReference type="EMBL" id="JBHULX010000017">
    <property type="protein sequence ID" value="MFD2591101.1"/>
    <property type="molecule type" value="Genomic_DNA"/>
</dbReference>
<feature type="active site" evidence="6">
    <location>
        <position position="191"/>
    </location>
</feature>
<dbReference type="InterPro" id="IPR001506">
    <property type="entry name" value="Peptidase_M12A"/>
</dbReference>
<reference evidence="9" key="1">
    <citation type="journal article" date="2019" name="Int. J. Syst. Evol. Microbiol.">
        <title>The Global Catalogue of Microorganisms (GCM) 10K type strain sequencing project: providing services to taxonomists for standard genome sequencing and annotation.</title>
        <authorList>
            <consortium name="The Broad Institute Genomics Platform"/>
            <consortium name="The Broad Institute Genome Sequencing Center for Infectious Disease"/>
            <person name="Wu L."/>
            <person name="Ma J."/>
        </authorList>
    </citation>
    <scope>NUCLEOTIDE SEQUENCE [LARGE SCALE GENOMIC DNA]</scope>
    <source>
        <strain evidence="9">KCTC 42423</strain>
    </source>
</reference>
<dbReference type="InterPro" id="IPR024079">
    <property type="entry name" value="MetalloPept_cat_dom_sf"/>
</dbReference>
<evidence type="ECO:0000256" key="5">
    <source>
        <dbReference type="ARBA" id="ARBA00023049"/>
    </source>
</evidence>
<comment type="cofactor">
    <cofactor evidence="6">
        <name>Zn(2+)</name>
        <dbReference type="ChEBI" id="CHEBI:29105"/>
    </cofactor>
    <text evidence="6">Binds 1 zinc ion per subunit.</text>
</comment>
<dbReference type="InterPro" id="IPR034035">
    <property type="entry name" value="Astacin-like_dom"/>
</dbReference>
<dbReference type="PRINTS" id="PR00480">
    <property type="entry name" value="ASTACIN"/>
</dbReference>
<feature type="binding site" evidence="6">
    <location>
        <position position="200"/>
    </location>
    <ligand>
        <name>Zn(2+)</name>
        <dbReference type="ChEBI" id="CHEBI:29105"/>
        <note>catalytic</note>
    </ligand>
</feature>
<dbReference type="SUPFAM" id="SSF55486">
    <property type="entry name" value="Metalloproteases ('zincins'), catalytic domain"/>
    <property type="match status" value="1"/>
</dbReference>
<evidence type="ECO:0000256" key="6">
    <source>
        <dbReference type="PROSITE-ProRule" id="PRU01211"/>
    </source>
</evidence>
<dbReference type="RefSeq" id="WP_176029103.1">
    <property type="nucleotide sequence ID" value="NZ_JBHSJV010000001.1"/>
</dbReference>
<keyword evidence="2 6" id="KW-0479">Metal-binding</keyword>
<organism evidence="8 9">
    <name type="scientific">Aquimarina hainanensis</name>
    <dbReference type="NCBI Taxonomy" id="1578017"/>
    <lineage>
        <taxon>Bacteria</taxon>
        <taxon>Pseudomonadati</taxon>
        <taxon>Bacteroidota</taxon>
        <taxon>Flavobacteriia</taxon>
        <taxon>Flavobacteriales</taxon>
        <taxon>Flavobacteriaceae</taxon>
        <taxon>Aquimarina</taxon>
    </lineage>
</organism>
<dbReference type="PROSITE" id="PS51864">
    <property type="entry name" value="ASTACIN"/>
    <property type="match status" value="1"/>
</dbReference>
<keyword evidence="9" id="KW-1185">Reference proteome</keyword>
<evidence type="ECO:0000256" key="2">
    <source>
        <dbReference type="ARBA" id="ARBA00022723"/>
    </source>
</evidence>
<sequence length="337" mass="38502">MKTKQRIRTLATASLGVMLLFSSCQNEKIEDNITDDPTINGKFIEKYFRGDLVEVEEIGNGEYLYNSDIILSEEMLSDKAEKYDPEKAPVVGMNEKLALYGSVRKWPNNTVIYRLGNLNNTLRSNLREAFKRWSSKTNIRFKERTNESYYVTIYQSNNVCSGCGRASFGVQGTRGTIQLGHSASISLIVHEIGHTLGFVHEQTRADRDNYVRIRWENIQPGMEGNFRKSNNARLLTDQFDINSIMMYHPYGFSKNRQPTITLLNGQIYHGAQSTISRLDIAGTNSAYPINNPGDICKGISEWVRGRQYFVGDQVTYRGYLYTLLSNYNWKQEGRCGN</sequence>
<comment type="caution">
    <text evidence="8">The sequence shown here is derived from an EMBL/GenBank/DDBJ whole genome shotgun (WGS) entry which is preliminary data.</text>
</comment>
<dbReference type="SMART" id="SM00235">
    <property type="entry name" value="ZnMc"/>
    <property type="match status" value="1"/>
</dbReference>
<dbReference type="PANTHER" id="PTHR10127:SF780">
    <property type="entry name" value="METALLOENDOPEPTIDASE"/>
    <property type="match status" value="1"/>
</dbReference>
<accession>A0ABW5N7D7</accession>
<comment type="caution">
    <text evidence="6">Lacks conserved residue(s) required for the propagation of feature annotation.</text>
</comment>
<gene>
    <name evidence="8" type="ORF">ACFSTE_09685</name>
</gene>
<keyword evidence="5 6" id="KW-0482">Metalloprotease</keyword>
<dbReference type="PROSITE" id="PS51257">
    <property type="entry name" value="PROKAR_LIPOPROTEIN"/>
    <property type="match status" value="1"/>
</dbReference>
<dbReference type="PANTHER" id="PTHR10127">
    <property type="entry name" value="DISCOIDIN, CUB, EGF, LAMININ , AND ZINC METALLOPROTEASE DOMAIN CONTAINING"/>
    <property type="match status" value="1"/>
</dbReference>
<dbReference type="Proteomes" id="UP001597459">
    <property type="component" value="Unassembled WGS sequence"/>
</dbReference>
<keyword evidence="1 6" id="KW-0645">Protease</keyword>
<evidence type="ECO:0000313" key="9">
    <source>
        <dbReference type="Proteomes" id="UP001597459"/>
    </source>
</evidence>
<evidence type="ECO:0000256" key="1">
    <source>
        <dbReference type="ARBA" id="ARBA00022670"/>
    </source>
</evidence>
<protein>
    <submittedName>
        <fullName evidence="8">M12 family metallopeptidase</fullName>
    </submittedName>
</protein>
<keyword evidence="4 6" id="KW-0862">Zinc</keyword>
<evidence type="ECO:0000256" key="4">
    <source>
        <dbReference type="ARBA" id="ARBA00022833"/>
    </source>
</evidence>
<proteinExistence type="predicted"/>
<dbReference type="Gene3D" id="3.40.390.10">
    <property type="entry name" value="Collagenase (Catalytic Domain)"/>
    <property type="match status" value="1"/>
</dbReference>
<feature type="domain" description="Peptidase M12A" evidence="7">
    <location>
        <begin position="97"/>
        <end position="297"/>
    </location>
</feature>
<evidence type="ECO:0000256" key="3">
    <source>
        <dbReference type="ARBA" id="ARBA00022801"/>
    </source>
</evidence>
<feature type="binding site" evidence="6">
    <location>
        <position position="190"/>
    </location>
    <ligand>
        <name>Zn(2+)</name>
        <dbReference type="ChEBI" id="CHEBI:29105"/>
        <note>catalytic</note>
    </ligand>
</feature>
<dbReference type="CDD" id="cd04280">
    <property type="entry name" value="ZnMc_astacin_like"/>
    <property type="match status" value="1"/>
</dbReference>
<dbReference type="Pfam" id="PF01400">
    <property type="entry name" value="Astacin"/>
    <property type="match status" value="1"/>
</dbReference>
<evidence type="ECO:0000313" key="8">
    <source>
        <dbReference type="EMBL" id="MFD2591101.1"/>
    </source>
</evidence>
<name>A0ABW5N7D7_9FLAO</name>
<keyword evidence="3 6" id="KW-0378">Hydrolase</keyword>
<dbReference type="InterPro" id="IPR006026">
    <property type="entry name" value="Peptidase_Metallo"/>
</dbReference>